<keyword evidence="7" id="KW-1185">Reference proteome</keyword>
<keyword evidence="2" id="KW-0560">Oxidoreductase</keyword>
<dbReference type="InterPro" id="IPR001853">
    <property type="entry name" value="DSBA-like_thioredoxin_dom"/>
</dbReference>
<feature type="domain" description="Thioredoxin" evidence="5">
    <location>
        <begin position="30"/>
        <end position="211"/>
    </location>
</feature>
<evidence type="ECO:0000313" key="6">
    <source>
        <dbReference type="EMBL" id="AXC49541.1"/>
    </source>
</evidence>
<name>A0A344PJI6_9RHOB</name>
<keyword evidence="4" id="KW-0676">Redox-active center</keyword>
<dbReference type="PANTHER" id="PTHR13887">
    <property type="entry name" value="GLUTATHIONE S-TRANSFERASE KAPPA"/>
    <property type="match status" value="1"/>
</dbReference>
<dbReference type="Gene3D" id="3.40.30.10">
    <property type="entry name" value="Glutaredoxin"/>
    <property type="match status" value="1"/>
</dbReference>
<protein>
    <submittedName>
        <fullName evidence="6">DsbA family protein</fullName>
    </submittedName>
</protein>
<dbReference type="PANTHER" id="PTHR13887:SF14">
    <property type="entry name" value="DISULFIDE BOND FORMATION PROTEIN D"/>
    <property type="match status" value="1"/>
</dbReference>
<evidence type="ECO:0000256" key="4">
    <source>
        <dbReference type="ARBA" id="ARBA00023284"/>
    </source>
</evidence>
<dbReference type="PROSITE" id="PS51352">
    <property type="entry name" value="THIOREDOXIN_2"/>
    <property type="match status" value="1"/>
</dbReference>
<evidence type="ECO:0000256" key="1">
    <source>
        <dbReference type="ARBA" id="ARBA00022729"/>
    </source>
</evidence>
<keyword evidence="3" id="KW-1015">Disulfide bond</keyword>
<proteinExistence type="predicted"/>
<dbReference type="Proteomes" id="UP000252023">
    <property type="component" value="Chromosome"/>
</dbReference>
<dbReference type="KEGG" id="pars:DRW48_07430"/>
<evidence type="ECO:0000256" key="3">
    <source>
        <dbReference type="ARBA" id="ARBA00023157"/>
    </source>
</evidence>
<evidence type="ECO:0000256" key="2">
    <source>
        <dbReference type="ARBA" id="ARBA00023002"/>
    </source>
</evidence>
<organism evidence="6 7">
    <name type="scientific">Paracoccus suum</name>
    <dbReference type="NCBI Taxonomy" id="2259340"/>
    <lineage>
        <taxon>Bacteria</taxon>
        <taxon>Pseudomonadati</taxon>
        <taxon>Pseudomonadota</taxon>
        <taxon>Alphaproteobacteria</taxon>
        <taxon>Rhodobacterales</taxon>
        <taxon>Paracoccaceae</taxon>
        <taxon>Paracoccus</taxon>
    </lineage>
</organism>
<dbReference type="GO" id="GO:0016491">
    <property type="term" value="F:oxidoreductase activity"/>
    <property type="evidence" value="ECO:0007669"/>
    <property type="project" value="UniProtKB-KW"/>
</dbReference>
<dbReference type="InterPro" id="IPR013766">
    <property type="entry name" value="Thioredoxin_domain"/>
</dbReference>
<dbReference type="PROSITE" id="PS51318">
    <property type="entry name" value="TAT"/>
    <property type="match status" value="1"/>
</dbReference>
<dbReference type="InterPro" id="IPR006311">
    <property type="entry name" value="TAT_signal"/>
</dbReference>
<evidence type="ECO:0000259" key="5">
    <source>
        <dbReference type="PROSITE" id="PS51352"/>
    </source>
</evidence>
<gene>
    <name evidence="6" type="ORF">DRW48_07430</name>
</gene>
<keyword evidence="1" id="KW-0732">Signal</keyword>
<evidence type="ECO:0000313" key="7">
    <source>
        <dbReference type="Proteomes" id="UP000252023"/>
    </source>
</evidence>
<dbReference type="AlphaFoldDB" id="A0A344PJI6"/>
<dbReference type="Pfam" id="PF01323">
    <property type="entry name" value="DSBA"/>
    <property type="match status" value="1"/>
</dbReference>
<sequence length="213" mass="22338">MSITRRDILAGTVGLGLAGIAGGAFLLSMDRGASKAAALSVQDVLHDPDNPVLGNPKGALTIVEYFDYQCPFCKRGHSMLTRVVDEDGDIRLVMKDWPIFGAPSVRASQLVLGASSTGEYEKAHSALMATEAKLSEGQIRQVLRDGGIDPDASLAAYRADRGKWDGLLSRNSAQAGELGLQGTPAFIVGAKIYPGALDETGLRAIIADARAAA</sequence>
<accession>A0A344PJI6</accession>
<dbReference type="RefSeq" id="WP_114075856.1">
    <property type="nucleotide sequence ID" value="NZ_CP030918.1"/>
</dbReference>
<dbReference type="EMBL" id="CP030918">
    <property type="protein sequence ID" value="AXC49541.1"/>
    <property type="molecule type" value="Genomic_DNA"/>
</dbReference>
<dbReference type="SUPFAM" id="SSF52833">
    <property type="entry name" value="Thioredoxin-like"/>
    <property type="match status" value="1"/>
</dbReference>
<dbReference type="OrthoDB" id="9780147at2"/>
<dbReference type="CDD" id="cd03023">
    <property type="entry name" value="DsbA_Com1_like"/>
    <property type="match status" value="1"/>
</dbReference>
<dbReference type="InterPro" id="IPR036249">
    <property type="entry name" value="Thioredoxin-like_sf"/>
</dbReference>
<reference evidence="7" key="1">
    <citation type="submission" date="2018-07" db="EMBL/GenBank/DDBJ databases">
        <title>Genome sequencing of Paracoccus sp. SC2-6.</title>
        <authorList>
            <person name="Heo J."/>
            <person name="Kim S.-J."/>
            <person name="Kwon S.-W."/>
        </authorList>
    </citation>
    <scope>NUCLEOTIDE SEQUENCE [LARGE SCALE GENOMIC DNA]</scope>
    <source>
        <strain evidence="7">SC2-6</strain>
    </source>
</reference>